<dbReference type="RefSeq" id="WP_006307593.1">
    <property type="nucleotide sequence ID" value="NZ_GL892076.1"/>
</dbReference>
<dbReference type="SUPFAM" id="SSF51126">
    <property type="entry name" value="Pectin lyase-like"/>
    <property type="match status" value="1"/>
</dbReference>
<organism evidence="3 4">
    <name type="scientific">Centipeda periodontii DSM 2778</name>
    <dbReference type="NCBI Taxonomy" id="888060"/>
    <lineage>
        <taxon>Bacteria</taxon>
        <taxon>Bacillati</taxon>
        <taxon>Bacillota</taxon>
        <taxon>Negativicutes</taxon>
        <taxon>Selenomonadales</taxon>
        <taxon>Selenomonadaceae</taxon>
        <taxon>Centipeda</taxon>
    </lineage>
</organism>
<keyword evidence="4" id="KW-1185">Reference proteome</keyword>
<dbReference type="NCBIfam" id="TIGR01901">
    <property type="entry name" value="adhes_NPXG"/>
    <property type="match status" value="1"/>
</dbReference>
<feature type="signal peptide" evidence="1">
    <location>
        <begin position="1"/>
        <end position="32"/>
    </location>
</feature>
<dbReference type="InterPro" id="IPR011050">
    <property type="entry name" value="Pectin_lyase_fold/virulence"/>
</dbReference>
<dbReference type="InterPro" id="IPR008638">
    <property type="entry name" value="FhaB/CdiA-like_TPS"/>
</dbReference>
<dbReference type="OrthoDB" id="1659784at2"/>
<dbReference type="SMART" id="SM00912">
    <property type="entry name" value="Haemagg_act"/>
    <property type="match status" value="1"/>
</dbReference>
<accession>F5RQ90</accession>
<dbReference type="InterPro" id="IPR041248">
    <property type="entry name" value="YDG"/>
</dbReference>
<feature type="chain" id="PRO_5003327382" evidence="1">
    <location>
        <begin position="33"/>
        <end position="4458"/>
    </location>
</feature>
<evidence type="ECO:0000313" key="4">
    <source>
        <dbReference type="Proteomes" id="UP000004067"/>
    </source>
</evidence>
<keyword evidence="1" id="KW-0732">Signal</keyword>
<gene>
    <name evidence="3" type="ORF">HMPREF9081_2426</name>
</gene>
<dbReference type="EMBL" id="AFHQ01000059">
    <property type="protein sequence ID" value="EGK57214.1"/>
    <property type="molecule type" value="Genomic_DNA"/>
</dbReference>
<dbReference type="Pfam" id="PF18657">
    <property type="entry name" value="YDG"/>
    <property type="match status" value="5"/>
</dbReference>
<dbReference type="eggNOG" id="COG3210">
    <property type="taxonomic scope" value="Bacteria"/>
</dbReference>
<evidence type="ECO:0000259" key="2">
    <source>
        <dbReference type="SMART" id="SM00912"/>
    </source>
</evidence>
<dbReference type="HOGENOM" id="CLU_000209_0_0_9"/>
<proteinExistence type="predicted"/>
<evidence type="ECO:0000256" key="1">
    <source>
        <dbReference type="SAM" id="SignalP"/>
    </source>
</evidence>
<dbReference type="Proteomes" id="UP000004067">
    <property type="component" value="Unassembled WGS sequence"/>
</dbReference>
<evidence type="ECO:0000313" key="3">
    <source>
        <dbReference type="EMBL" id="EGK57214.1"/>
    </source>
</evidence>
<comment type="caution">
    <text evidence="3">The sequence shown here is derived from an EMBL/GenBank/DDBJ whole genome shotgun (WGS) entry which is preliminary data.</text>
</comment>
<dbReference type="STRING" id="888060.HMPREF9081_2426"/>
<reference evidence="3 4" key="1">
    <citation type="submission" date="2011-04" db="EMBL/GenBank/DDBJ databases">
        <authorList>
            <person name="Muzny D."/>
            <person name="Qin X."/>
            <person name="Deng J."/>
            <person name="Jiang H."/>
            <person name="Liu Y."/>
            <person name="Qu J."/>
            <person name="Song X.-Z."/>
            <person name="Zhang L."/>
            <person name="Thornton R."/>
            <person name="Coyle M."/>
            <person name="Francisco L."/>
            <person name="Jackson L."/>
            <person name="Javaid M."/>
            <person name="Korchina V."/>
            <person name="Kovar C."/>
            <person name="Mata R."/>
            <person name="Mathew T."/>
            <person name="Ngo R."/>
            <person name="Nguyen L."/>
            <person name="Nguyen N."/>
            <person name="Okwuonu G."/>
            <person name="Ongeri F."/>
            <person name="Pham C."/>
            <person name="Simmons D."/>
            <person name="Wilczek-Boney K."/>
            <person name="Hale W."/>
            <person name="Jakkamsetti A."/>
            <person name="Pham P."/>
            <person name="Ruth R."/>
            <person name="San Lucas F."/>
            <person name="Warren J."/>
            <person name="Zhang J."/>
            <person name="Zhao Z."/>
            <person name="Zhou C."/>
            <person name="Zhu D."/>
            <person name="Lee S."/>
            <person name="Bess C."/>
            <person name="Blankenburg K."/>
            <person name="Forbes L."/>
            <person name="Fu Q."/>
            <person name="Gubbala S."/>
            <person name="Hirani K."/>
            <person name="Jayaseelan J.C."/>
            <person name="Lara F."/>
            <person name="Munidasa M."/>
            <person name="Palculict T."/>
            <person name="Patil S."/>
            <person name="Pu L.-L."/>
            <person name="Saada N."/>
            <person name="Tang L."/>
            <person name="Weissenberger G."/>
            <person name="Zhu Y."/>
            <person name="Hemphill L."/>
            <person name="Shang Y."/>
            <person name="Youmans B."/>
            <person name="Ayvaz T."/>
            <person name="Ross M."/>
            <person name="Santibanez J."/>
            <person name="Aqrawi P."/>
            <person name="Gross S."/>
            <person name="Joshi V."/>
            <person name="Fowler G."/>
            <person name="Nazareth L."/>
            <person name="Reid J."/>
            <person name="Worley K."/>
            <person name="Petrosino J."/>
            <person name="Highlander S."/>
            <person name="Gibbs R."/>
        </authorList>
    </citation>
    <scope>NUCLEOTIDE SEQUENCE [LARGE SCALE GENOMIC DNA]</scope>
    <source>
        <strain evidence="3 4">DSM 2778</strain>
    </source>
</reference>
<protein>
    <submittedName>
        <fullName evidence="3">Filamentous hemagglutinin outer membrane protein</fullName>
    </submittedName>
</protein>
<feature type="domain" description="Filamentous haemagglutinin FhaB/tRNA nuclease CdiA-like TPS" evidence="2">
    <location>
        <begin position="30"/>
        <end position="142"/>
    </location>
</feature>
<sequence>MKNNRTELSRRVRYALLAGMAGAFLIPQVGFAAPTGEHVTYGGATVGRAGNDTNINSANLNNVIEWKDYSLASGERVVHDGGNKTNNYLNIVTGANTSNINGKIVGGKDVYIVNPNGVIFGKTAEVDVGNLYVSTQDTGSLNRAAFEITGSSGASPLVNTAALKADVVNMGKIKADTVEVHGSHIRFLNAADVTATNPVVLYTDAPAASPTAADGGYAHIGYRGTAPTNYTSGAGATPEYYQLVKNTTELSGITSNLAGNYMLEQDIDYATGTHTPIGTTGTPFTGKFDGNLFRIKNFKTTHPNRAGLFGELSNARIENLGVTGATIIGGDPDSETAGGIAGSATGSLIKNVYVKDSVITSVMSDGVTEGAAYVGGIVGVMANSTIDSAYTKNRIGGNAGGIAGRTNAGSQISNSYNDSEAISAPGTKIYFVYIPGGLNTTTITNSYNVGLNFSSNKPRLAGGLTNVYELDTATNQMRVVEPVTTPTTPTRFASTAAASYSGWSINNTGEPGAKWRIYEGRSLPLLTAFMGVSSEATYNYRYFNGVGTASTAAANTPKTNNGADMKDVEYNSYYLKIVDKNSPNAIGGKSNVTFGAGADTSGVKDYVSGNDLNRTNGIRNVGTKAMLWTDQDGPNLRGVNVTIKPRVVSLNNGSLSPSRMYNGKSDVTKAFREALTSGGIGSTGFTAEDIANSSVALDFTTGSFKAWAVDGSNNPDRNVGTNKPVKFSGSIGFSGPDAGNYKFDTSSLSGLTGSVTITKAPLYLSIQKKTADDKTYDGTSRVVDSAMLQTNTPPNIKLDDTKTGLTLAQIDAGTPAMPDGAIMTGDDDATRDNVSLTTVGGPKYTNATGVEQLHAGTHKLQYTNVGLQGNDAGNYELYYTPANNTKTLVSTTDKTVYLDGKIVPREILRDNFNVYDKTTHAKLDAKKVYDGNDEYTPSSNVYISSNAVTGGTTGLVERDRDHITFALTGGKGHFAQNDGTTYSKNVQDVEKLAYEVTGHTDDDTNYKLSDYYIMDGGVQKSLGSTFHATGAGKITPKALTATVKNNHITKVYDAMDDQTDGNRNITRGDALVTLSGFVNNETRTNTSTAKYASPNVVWDGVNNRATTQGVTYTASFDPGTGVESKNYTLGAEGVTPISTTKALTGSYTGTITPRPLGIKFADVTKVYDGTTNNPTKTITDIDDSVGVAGATKGAVTSVDGTTTTSLSAAAMANVTSTYNDANAGTGKTVTYTNLSGLLSNHNYSIADSQTGTGTITRRLIENSGFQVRKTGGTPANATKVYDGTNTFTLAGDEYLVAKPSTDPSATPGTGIVAKDVPNIVFKMTGNQGHFLKSGSGTAVSDRTSHVSEAARVAYGVYAETLDGTTSPLSNYEFGTTISKRNLEAVTTANPDAVTAAGRITPAKIQATTREISKLYDGVAEHTDGNRNVLRGDTIVGLNLFTDATGQPTNTSTAVYADKNVARDALDNVIKKNVTYKAQLTGQYANDYEIVDAGNNVISTKTGAGAAQTVTATITPSAATGTINPRKLKITMNDVTKTYDGTAANTSATITGITDDPTSTVINTILSGDSITAGTLQTTYRGMLTANTASSNYGRLSGTNFTTNANASNGTPHDVQYANMDEAFRSAFSAVADNYDVAKNVYSKGTINRKAITPNTFKVSGGKATKVYDGTSAYTVPAGSTLTANTGELVGTDASKIQFAISGNGAKFTKTDGVTETANVADARKVAYNITVSGDSDTIRNYTLNGQNLESGNLTASGDGEITRRALNLNLVQSTGIDKEYDGQTTLKNTATKNWNALTDADPKGNVQYAAGSTAANKLVTTDGTSFNITSNYMNNAGTVADKNVRRDGSNNPIDKAIQYRVTINGDANNYSFDGGATSAASGLTLSATGTITPKDLSGAFKKVTKVYDRTTNVPPGLVGFTPGATIAGDVVNLATHTEAFHSANVNGDGTTWTPSGGTEQKNWVEYSGLTLGGTDAGNYNLSSTARGLGEITPLALNPSSINFNIGQATKEYDGTTTVKHNNSTAMTDVKNYIASATTTVNSTTVDVLPELSVDAATYDTKDVDGGRSANRVTYTLKYTGASGNFTIGSGTFTKQGNGVITKKDVTATVKSPVSKVYDATTTLTGVAKDSANAVVTNANDLIGMTGFTGNDGATYTTTAVYADKNVGTGKQVDYTLTLNGAAAGNYNLKYGGANSSGTFSTNDNTITKRKVDVTFADVTKTYDTTPTNTSITGTVSAADKAVLNTDSAGLVNGSNALTNLSTLNSQYGAGTGSSFTANPNAGTNKDVRYQGLSAQMGTTLGANASNYEFDADGYGKGTITRATINPSDVTFGTTNATKVYDGTRAVKHNGSAAMGDVKNYITNAMWNGHDILSEFAVSSAQYNTTANVNGGASQGVTYNMALTGTNNNIQLGSGNFTANGTGVITPKDVDVTVKSPLTKVYDATTAVKDAGGNPITGSALNNLLTLTGLTGNDGATYTTTAVYADKNAGTGKQVNYTLTMNGAAADNYNLKRNGANIVGNAFSTNDNTITKRTVDVAFADVSKTYDTTPTNNSITPRVSSTDAAVLALDSSGNVSGRTITGLTGVTSQYGTGTTDATFAANPNAGTNKSVQYAGIGAAMGTVFGTNNYEFAANGYGKGTINRATINPGDVNFTVDPATKVYDGTRTVKHNENAAPSAVKNYITRAMWNGHDILSEFAVSSAQYDTTANVNGGASQGVTYNMALTGTNNNIQLGSGSLTASGTGVITPKDVDVTVNGPLSKVYDATTAVKDAGGNPITGSALNNLLTLTGLTGNDGATYTTTAQYANKNAGTGKQVNYTLTMNGAAAGNYNLKYGGANSSGSFSTNDNTITKRTVDVAFNPVTKSYDGTPTNNSITPRVSSADAAVLALDSSGNVSGTTITGLTGVTSQYGTGTTDATFAANPNAGTNKSVQYAGIGTAMGTVFGANNYDFATNVYGTGTITKANINTSDITFTTTGAHKVYDGTRTVKYNGSGASDQVKNYITQATANLGGGHTADLRGDLEIDTAGTKYASSNAGTGIGVTYKFRLNNNNIEISGRNEFEMTDTGTIDRRVLNLDLTQKTGIDKIYDANAGVVDTAARKYKAFTDDDALGNVTYAAGTTDDNKLVRTSNGASVNDGATMTIRANYVNAGVADKNVARDGSGNVAAKDIAYRVSIDAANGGQNYKLSDGVTTVDAETGLNLSARGTITPRELTLGFADVSKPYDTTAVNNTKNINSIVAADSDGRGAATLTADNITNATFDMTNVGSLYGAGNTDATFQSNPNVVTDADGNVVPNGKDVQYTNIRSTLSGTNANNYTVANTAYGKGTIRKRVVSVNDFDFNISKATKMYDGTDTVYWHDNAGNSYSDLGHVKQYFRGSTLDLGGGNTVPINLDDIELNSAKYNDVNASPSTSIDYGVRINAKNFEFNGGHDRTIHHTGDEITKRNLATMLPKHLVKEYDGEDTFTETNTVFANAMANENLTPIVERDRGLVHLAVAGQYDDKHASAETRAEAEARTPATAGKNVAYTLTLSGDASRLTNYEIDGQPLTNTVNGKADIYKKTLTVGVDNIDKLYDGTRTVVRPNGTGTLPHPEAGKFRLSGFVGSESFGFDQTAADKIDGLYSDANVSRRNGAVVDKDIAYSGLQNAFADNATRDTTGYARNYRIDGDTLSGKGKINPRPITANEITNGLTFDEATKVYDGTRAVKYNGQNTPDALKNYLTSATVNVDGTPIDIRNDLTIRADEAYTHYDTQHVAGGAQPRVTYGLTYTGGNFDISGDLTKQADGVITKRKVMAYAPGQLTKIYDGTNKVYDPTDTSIKTYRRGTRVTDGDSIVRMSTEDGDTGLLANDGVRNISTATFDDKNVGKRKKVTYNVGVDAAHAGDYEIVDTLGNTISELTTRNNEITPRRLDLTFGDVSKSYDATSTNDDTPTTFVTDSDTRKTLQKDHARIFGNELILQDGAGNDLTLPSDYGYGRTDRTFAPDANADTDKSVQYRNMGDALRTILGDNAKNYEFDETGYGKGTINKANVRESDFDFRFNDAEKEYDGTSAVADAMSHLDKGTSRVRLPRSAGWKNYNLPDTDIAGVTGTYMSADGRTPDKNAADRKIVNYKVQLNDRNFAFEGGWNGVVEGEGRGKIERRAITAAQLPYLTKTYDGTNAVVNAARDAEGNLITGSGDALMQFRHVGDATQSALIAGDDVTNATTATYGDANVAWKDDAWKNGHGDVADKDVNYTLTLSGADAANYKIVDSNGNEVSSTVGKGRIDPKDIHLKSDPQTRWINEGLPDSYTGTPTGSNYETGVNGEALPGEIYYDTPNGKLRWGDYAINGYYRASDKARYQRPDGSRYQLADGTPDGDSVARNYRFVQDPANATALHIGPYVPDHEYYNALTQVSKMTPDEYAYENASLDRRNHFGRDLEAEVIHTPPSVNTVKDGVDITKTGIQVTDETVFKLMNEVFGA</sequence>
<name>F5RQ90_9FIRM</name>